<name>A0AAQ4F5E7_AMBAM</name>
<gene>
    <name evidence="2" type="ORF">V5799_016310</name>
</gene>
<dbReference type="Proteomes" id="UP001321473">
    <property type="component" value="Unassembled WGS sequence"/>
</dbReference>
<dbReference type="AlphaFoldDB" id="A0AAQ4F5E7"/>
<feature type="compositionally biased region" description="Polar residues" evidence="1">
    <location>
        <begin position="60"/>
        <end position="101"/>
    </location>
</feature>
<accession>A0AAQ4F5E7</accession>
<reference evidence="2 3" key="1">
    <citation type="journal article" date="2023" name="Arcadia Sci">
        <title>De novo assembly of a long-read Amblyomma americanum tick genome.</title>
        <authorList>
            <person name="Chou S."/>
            <person name="Poskanzer K.E."/>
            <person name="Rollins M."/>
            <person name="Thuy-Boun P.S."/>
        </authorList>
    </citation>
    <scope>NUCLEOTIDE SEQUENCE [LARGE SCALE GENOMIC DNA]</scope>
    <source>
        <strain evidence="2">F_SG_1</strain>
        <tissue evidence="2">Salivary glands</tissue>
    </source>
</reference>
<sequence>MNLLSSPVIDDDIQQCEIARNYRQCLDDVTRDIPSECEKGKRALKEIAAAATDIMCRNLMDSQPGLSKSPSSATEKNTTRAPLKTTPESSSRRSANAQGSISAALVQL</sequence>
<evidence type="ECO:0000313" key="2">
    <source>
        <dbReference type="EMBL" id="KAK8782350.1"/>
    </source>
</evidence>
<keyword evidence="3" id="KW-1185">Reference proteome</keyword>
<dbReference type="EMBL" id="JARKHS020006766">
    <property type="protein sequence ID" value="KAK8782350.1"/>
    <property type="molecule type" value="Genomic_DNA"/>
</dbReference>
<evidence type="ECO:0000313" key="3">
    <source>
        <dbReference type="Proteomes" id="UP001321473"/>
    </source>
</evidence>
<comment type="caution">
    <text evidence="2">The sequence shown here is derived from an EMBL/GenBank/DDBJ whole genome shotgun (WGS) entry which is preliminary data.</text>
</comment>
<feature type="region of interest" description="Disordered" evidence="1">
    <location>
        <begin position="60"/>
        <end position="108"/>
    </location>
</feature>
<organism evidence="2 3">
    <name type="scientific">Amblyomma americanum</name>
    <name type="common">Lone star tick</name>
    <dbReference type="NCBI Taxonomy" id="6943"/>
    <lineage>
        <taxon>Eukaryota</taxon>
        <taxon>Metazoa</taxon>
        <taxon>Ecdysozoa</taxon>
        <taxon>Arthropoda</taxon>
        <taxon>Chelicerata</taxon>
        <taxon>Arachnida</taxon>
        <taxon>Acari</taxon>
        <taxon>Parasitiformes</taxon>
        <taxon>Ixodida</taxon>
        <taxon>Ixodoidea</taxon>
        <taxon>Ixodidae</taxon>
        <taxon>Amblyomminae</taxon>
        <taxon>Amblyomma</taxon>
    </lineage>
</organism>
<proteinExistence type="predicted"/>
<protein>
    <submittedName>
        <fullName evidence="2">Uncharacterized protein</fullName>
    </submittedName>
</protein>
<evidence type="ECO:0000256" key="1">
    <source>
        <dbReference type="SAM" id="MobiDB-lite"/>
    </source>
</evidence>